<comment type="caution">
    <text evidence="2">The sequence shown here is derived from an EMBL/GenBank/DDBJ whole genome shotgun (WGS) entry which is preliminary data.</text>
</comment>
<evidence type="ECO:0000256" key="1">
    <source>
        <dbReference type="SAM" id="MobiDB-lite"/>
    </source>
</evidence>
<organism evidence="2 3">
    <name type="scientific">Planococcus halotolerans</name>
    <dbReference type="NCBI Taxonomy" id="2233542"/>
    <lineage>
        <taxon>Bacteria</taxon>
        <taxon>Bacillati</taxon>
        <taxon>Bacillota</taxon>
        <taxon>Bacilli</taxon>
        <taxon>Bacillales</taxon>
        <taxon>Caryophanaceae</taxon>
        <taxon>Planococcus</taxon>
    </lineage>
</organism>
<protein>
    <recommendedName>
        <fullName evidence="4">DUF4385 domain-containing protein</fullName>
    </recommendedName>
</protein>
<keyword evidence="3" id="KW-1185">Reference proteome</keyword>
<dbReference type="Pfam" id="PF14328">
    <property type="entry name" value="DUF4385"/>
    <property type="match status" value="1"/>
</dbReference>
<evidence type="ECO:0000313" key="3">
    <source>
        <dbReference type="Proteomes" id="UP000251002"/>
    </source>
</evidence>
<accession>A0A365KXD5</accession>
<dbReference type="SUPFAM" id="SSF47794">
    <property type="entry name" value="Rad51 N-terminal domain-like"/>
    <property type="match status" value="1"/>
</dbReference>
<dbReference type="AlphaFoldDB" id="A0A365KXD5"/>
<dbReference type="Pfam" id="PF14520">
    <property type="entry name" value="HHH_5"/>
    <property type="match status" value="1"/>
</dbReference>
<gene>
    <name evidence="2" type="ORF">DP120_09220</name>
</gene>
<name>A0A365KXD5_9BACL</name>
<dbReference type="EMBL" id="QLZR01000003">
    <property type="protein sequence ID" value="RAZ77653.1"/>
    <property type="molecule type" value="Genomic_DNA"/>
</dbReference>
<dbReference type="GO" id="GO:0000166">
    <property type="term" value="F:nucleotide binding"/>
    <property type="evidence" value="ECO:0007669"/>
    <property type="project" value="InterPro"/>
</dbReference>
<proteinExistence type="predicted"/>
<evidence type="ECO:0000313" key="2">
    <source>
        <dbReference type="EMBL" id="RAZ77653.1"/>
    </source>
</evidence>
<reference evidence="2 3" key="1">
    <citation type="submission" date="2018-06" db="EMBL/GenBank/DDBJ databases">
        <title>The draft genome sequences of strains SCU63 and S1.</title>
        <authorList>
            <person name="Gan L."/>
        </authorList>
    </citation>
    <scope>NUCLEOTIDE SEQUENCE [LARGE SCALE GENOMIC DNA]</scope>
    <source>
        <strain evidence="2 3">SCU63</strain>
    </source>
</reference>
<dbReference type="Gene3D" id="1.10.150.20">
    <property type="entry name" value="5' to 3' exonuclease, C-terminal subdomain"/>
    <property type="match status" value="1"/>
</dbReference>
<feature type="region of interest" description="Disordered" evidence="1">
    <location>
        <begin position="138"/>
        <end position="170"/>
    </location>
</feature>
<dbReference type="Proteomes" id="UP000251002">
    <property type="component" value="Unassembled WGS sequence"/>
</dbReference>
<dbReference type="InterPro" id="IPR025494">
    <property type="entry name" value="DUF4385"/>
</dbReference>
<feature type="compositionally biased region" description="Basic and acidic residues" evidence="1">
    <location>
        <begin position="145"/>
        <end position="158"/>
    </location>
</feature>
<sequence>MAFDYDLDYEKLDLRKNPELYRVGKGEQGVLLVEPYKSEILPHWRFKTPEIAQESCEKISEMFEEYRRQDDFVGMDMARKFIQMGYTRARRYTNYKGGRKYNEDRTIKERQIDPVKAESAAIFKKRWDEIREDEDYNRRKREHQHKYGELKSKNKKADQSMGENDFPKGVGKPAARALIGAGYTKVEQLKEATEKEIQELHGVGPKAIQELKKELAANGLEFKK</sequence>
<dbReference type="InterPro" id="IPR010995">
    <property type="entry name" value="DNA_repair_Rad51/TF_NusA_a-hlx"/>
</dbReference>
<evidence type="ECO:0008006" key="4">
    <source>
        <dbReference type="Google" id="ProtNLM"/>
    </source>
</evidence>